<dbReference type="InterPro" id="IPR007450">
    <property type="entry name" value="BamE_dom"/>
</dbReference>
<dbReference type="Proteomes" id="UP000664658">
    <property type="component" value="Unassembled WGS sequence"/>
</dbReference>
<dbReference type="GeneID" id="69704215"/>
<keyword evidence="1" id="KW-0732">Signal</keyword>
<dbReference type="GO" id="GO:1990063">
    <property type="term" value="C:Bam protein complex"/>
    <property type="evidence" value="ECO:0007669"/>
    <property type="project" value="TreeGrafter"/>
</dbReference>
<gene>
    <name evidence="1 3" type="primary">bamE</name>
    <name evidence="3" type="ORF">J2R62_14975</name>
</gene>
<dbReference type="Pfam" id="PF04355">
    <property type="entry name" value="BamE"/>
    <property type="match status" value="1"/>
</dbReference>
<accession>A0A1A9B094</accession>
<evidence type="ECO:0000313" key="4">
    <source>
        <dbReference type="Proteomes" id="UP000664658"/>
    </source>
</evidence>
<keyword evidence="1" id="KW-0564">Palmitate</keyword>
<comment type="caution">
    <text evidence="3">The sequence shown here is derived from an EMBL/GenBank/DDBJ whole genome shotgun (WGS) entry which is preliminary data.</text>
</comment>
<comment type="similarity">
    <text evidence="1">Belongs to the BamE family.</text>
</comment>
<comment type="function">
    <text evidence="1">Part of the outer membrane protein assembly complex, which is involved in assembly and insertion of beta-barrel proteins into the outer membrane.</text>
</comment>
<evidence type="ECO:0000256" key="1">
    <source>
        <dbReference type="HAMAP-Rule" id="MF_00925"/>
    </source>
</evidence>
<keyword evidence="1" id="KW-0998">Cell outer membrane</keyword>
<dbReference type="GO" id="GO:0043165">
    <property type="term" value="P:Gram-negative-bacterium-type cell outer membrane assembly"/>
    <property type="evidence" value="ECO:0007669"/>
    <property type="project" value="UniProtKB-UniRule"/>
</dbReference>
<feature type="domain" description="Outer membrane protein assembly factor BamE" evidence="2">
    <location>
        <begin position="34"/>
        <end position="103"/>
    </location>
</feature>
<keyword evidence="1" id="KW-0449">Lipoprotein</keyword>
<comment type="subcellular location">
    <subcellularLocation>
        <location evidence="1">Cell outer membrane</location>
        <topology evidence="1">Lipid-anchor</topology>
    </subcellularLocation>
</comment>
<dbReference type="PANTHER" id="PTHR37482:SF1">
    <property type="entry name" value="OUTER MEMBRANE PROTEIN ASSEMBLY FACTOR BAME"/>
    <property type="match status" value="1"/>
</dbReference>
<reference evidence="3" key="1">
    <citation type="submission" date="2021-03" db="EMBL/GenBank/DDBJ databases">
        <title>Plesiomonas shigelloides zfcc0051, isolated from zebrafish feces.</title>
        <authorList>
            <person name="Vanderhoek Z."/>
            <person name="Gaulke C."/>
        </authorList>
    </citation>
    <scope>NUCLEOTIDE SEQUENCE</scope>
    <source>
        <strain evidence="3">Zfcc0051</strain>
    </source>
</reference>
<evidence type="ECO:0000313" key="3">
    <source>
        <dbReference type="EMBL" id="MBO1109492.1"/>
    </source>
</evidence>
<proteinExistence type="inferred from homology"/>
<organism evidence="3 4">
    <name type="scientific">Plesiomonas shigelloides</name>
    <name type="common">Aeromonas shigelloides</name>
    <dbReference type="NCBI Taxonomy" id="703"/>
    <lineage>
        <taxon>Bacteria</taxon>
        <taxon>Pseudomonadati</taxon>
        <taxon>Pseudomonadota</taxon>
        <taxon>Gammaproteobacteria</taxon>
        <taxon>Enterobacterales</taxon>
        <taxon>Enterobacteriaceae</taxon>
        <taxon>Plesiomonas</taxon>
    </lineage>
</organism>
<protein>
    <recommendedName>
        <fullName evidence="1">Outer membrane protein assembly factor BamE</fullName>
    </recommendedName>
</protein>
<dbReference type="HAMAP" id="MF_00925">
    <property type="entry name" value="OM_assembly_BamE"/>
    <property type="match status" value="1"/>
</dbReference>
<dbReference type="NCBIfam" id="NF008585">
    <property type="entry name" value="PRK11548.1"/>
    <property type="match status" value="1"/>
</dbReference>
<dbReference type="Gene3D" id="3.30.1450.10">
    <property type="match status" value="1"/>
</dbReference>
<comment type="subunit">
    <text evidence="1">Part of the Bam complex, which is composed of the outer membrane protein BamA, and four lipoproteins BamB, BamC, BamD and BamE.</text>
</comment>
<evidence type="ECO:0000259" key="2">
    <source>
        <dbReference type="Pfam" id="PF04355"/>
    </source>
</evidence>
<sequence length="117" mass="13238">MRCKTLITACLLTMLTAGCSTVEKVVYRIDVDQGNYLEQKDVAQLRQGMNKDQVLYLLGTPLLNDPFGSDTWYYVFRQQKGHDAPTQQTLVLSFDSQGLLSQIKNQDQLPANLEHNS</sequence>
<dbReference type="KEGG" id="pshi:SAMEA2665130_2446"/>
<dbReference type="AlphaFoldDB" id="A0A1A9B094"/>
<dbReference type="PANTHER" id="PTHR37482">
    <property type="entry name" value="OUTER MEMBRANE PROTEIN ASSEMBLY FACTOR BAME"/>
    <property type="match status" value="1"/>
</dbReference>
<dbReference type="GO" id="GO:0030674">
    <property type="term" value="F:protein-macromolecule adaptor activity"/>
    <property type="evidence" value="ECO:0007669"/>
    <property type="project" value="TreeGrafter"/>
</dbReference>
<dbReference type="GO" id="GO:0051205">
    <property type="term" value="P:protein insertion into membrane"/>
    <property type="evidence" value="ECO:0007669"/>
    <property type="project" value="UniProtKB-UniRule"/>
</dbReference>
<dbReference type="PROSITE" id="PS51257">
    <property type="entry name" value="PROKAR_LIPOPROTEIN"/>
    <property type="match status" value="1"/>
</dbReference>
<dbReference type="InterPro" id="IPR037873">
    <property type="entry name" value="BamE-like"/>
</dbReference>
<dbReference type="RefSeq" id="WP_010864455.1">
    <property type="nucleotide sequence ID" value="NZ_CP027852.1"/>
</dbReference>
<keyword evidence="1" id="KW-0472">Membrane</keyword>
<dbReference type="InterPro" id="IPR026592">
    <property type="entry name" value="BamE"/>
</dbReference>
<dbReference type="EMBL" id="JAFNAA010000019">
    <property type="protein sequence ID" value="MBO1109492.1"/>
    <property type="molecule type" value="Genomic_DNA"/>
</dbReference>
<name>A0A1A9B094_PLESH</name>